<feature type="region of interest" description="Disordered" evidence="2">
    <location>
        <begin position="133"/>
        <end position="158"/>
    </location>
</feature>
<sequence length="447" mass="51528">MDDLRAQKRDDDDLDLNWNDDDADSTDEDVEDGESDGTPKLARKPSTVEERSDAIVNKLEVLDQRLASKTQQLELVKRSYGAEVEEMEQLEREIERLKIERRQLEFHVERTDQWCKNLGKWKVEIPSVEWNPEGESAAEEYQAPPPPPGRKSKEADGNVNSEGWVVTRRFRDFETLHIKLKECCTWLTRDLPVPSKKWYKSIDDEFLERSRKALEEYLQTLLADDKLCLSEELYSFLSPSPEHLKKQSEPTKKGFSLLSVLKSLPFDIIPQPGEEVDEETGLDQDDSAMRKDSIAEPFYGLIGEIFELKGVFKWLRRTLIAFVQVTFGGTINKEIHRMVEWLVSESMVTYYIHLFRDSMWPGGELAKPAGPQVLQNLVGKKNSKLGTLKVFEAFQDIRVTKHLFYVLFELILSTICPEVISEEVKQRARIMKNTQAAFPVSNPEQGL</sequence>
<reference evidence="4" key="1">
    <citation type="submission" date="2023-01" db="EMBL/GenBank/DDBJ databases">
        <title>Genome assembly of the deep-sea coral Lophelia pertusa.</title>
        <authorList>
            <person name="Herrera S."/>
            <person name="Cordes E."/>
        </authorList>
    </citation>
    <scope>NUCLEOTIDE SEQUENCE</scope>
    <source>
        <strain evidence="4">USNM1676648</strain>
        <tissue evidence="4">Polyp</tissue>
    </source>
</reference>
<dbReference type="PROSITE" id="PS50195">
    <property type="entry name" value="PX"/>
    <property type="match status" value="1"/>
</dbReference>
<dbReference type="Proteomes" id="UP001163046">
    <property type="component" value="Unassembled WGS sequence"/>
</dbReference>
<dbReference type="SMART" id="SM00312">
    <property type="entry name" value="PX"/>
    <property type="match status" value="1"/>
</dbReference>
<feature type="compositionally biased region" description="Acidic residues" evidence="2">
    <location>
        <begin position="12"/>
        <end position="35"/>
    </location>
</feature>
<dbReference type="AlphaFoldDB" id="A0A9W9Z968"/>
<feature type="coiled-coil region" evidence="1">
    <location>
        <begin position="59"/>
        <end position="107"/>
    </location>
</feature>
<evidence type="ECO:0000256" key="2">
    <source>
        <dbReference type="SAM" id="MobiDB-lite"/>
    </source>
</evidence>
<feature type="region of interest" description="Disordered" evidence="2">
    <location>
        <begin position="1"/>
        <end position="50"/>
    </location>
</feature>
<dbReference type="GO" id="GO:0035091">
    <property type="term" value="F:phosphatidylinositol binding"/>
    <property type="evidence" value="ECO:0007669"/>
    <property type="project" value="InterPro"/>
</dbReference>
<feature type="compositionally biased region" description="Basic and acidic residues" evidence="2">
    <location>
        <begin position="1"/>
        <end position="11"/>
    </location>
</feature>
<proteinExistence type="predicted"/>
<feature type="domain" description="PX" evidence="3">
    <location>
        <begin position="119"/>
        <end position="244"/>
    </location>
</feature>
<organism evidence="4 5">
    <name type="scientific">Desmophyllum pertusum</name>
    <dbReference type="NCBI Taxonomy" id="174260"/>
    <lineage>
        <taxon>Eukaryota</taxon>
        <taxon>Metazoa</taxon>
        <taxon>Cnidaria</taxon>
        <taxon>Anthozoa</taxon>
        <taxon>Hexacorallia</taxon>
        <taxon>Scleractinia</taxon>
        <taxon>Caryophylliina</taxon>
        <taxon>Caryophylliidae</taxon>
        <taxon>Desmophyllum</taxon>
    </lineage>
</organism>
<dbReference type="Pfam" id="PF08628">
    <property type="entry name" value="Nexin_C"/>
    <property type="match status" value="1"/>
</dbReference>
<dbReference type="PANTHER" id="PTHR22775:SF48">
    <property type="entry name" value="SORTING NEXIN-25"/>
    <property type="match status" value="1"/>
</dbReference>
<dbReference type="Pfam" id="PF00787">
    <property type="entry name" value="PX"/>
    <property type="match status" value="1"/>
</dbReference>
<evidence type="ECO:0000313" key="4">
    <source>
        <dbReference type="EMBL" id="KAJ7377095.1"/>
    </source>
</evidence>
<dbReference type="PANTHER" id="PTHR22775">
    <property type="entry name" value="SORTING NEXIN"/>
    <property type="match status" value="1"/>
</dbReference>
<gene>
    <name evidence="4" type="primary">SNX25_2</name>
    <name evidence="4" type="ORF">OS493_030689</name>
</gene>
<dbReference type="InterPro" id="IPR036871">
    <property type="entry name" value="PX_dom_sf"/>
</dbReference>
<keyword evidence="1" id="KW-0175">Coiled coil</keyword>
<dbReference type="InterPro" id="IPR001683">
    <property type="entry name" value="PX_dom"/>
</dbReference>
<dbReference type="InterPro" id="IPR013937">
    <property type="entry name" value="Sorting_nexin_C"/>
</dbReference>
<comment type="caution">
    <text evidence="4">The sequence shown here is derived from an EMBL/GenBank/DDBJ whole genome shotgun (WGS) entry which is preliminary data.</text>
</comment>
<dbReference type="EMBL" id="MU826383">
    <property type="protein sequence ID" value="KAJ7377095.1"/>
    <property type="molecule type" value="Genomic_DNA"/>
</dbReference>
<dbReference type="OrthoDB" id="5983180at2759"/>
<accession>A0A9W9Z968</accession>
<dbReference type="Gene3D" id="3.30.1520.10">
    <property type="entry name" value="Phox-like domain"/>
    <property type="match status" value="1"/>
</dbReference>
<name>A0A9W9Z968_9CNID</name>
<evidence type="ECO:0000259" key="3">
    <source>
        <dbReference type="PROSITE" id="PS50195"/>
    </source>
</evidence>
<keyword evidence="5" id="KW-1185">Reference proteome</keyword>
<protein>
    <submittedName>
        <fullName evidence="4">Sorting nexin 25</fullName>
    </submittedName>
</protein>
<evidence type="ECO:0000313" key="5">
    <source>
        <dbReference type="Proteomes" id="UP001163046"/>
    </source>
</evidence>
<dbReference type="SUPFAM" id="SSF64268">
    <property type="entry name" value="PX domain"/>
    <property type="match status" value="1"/>
</dbReference>
<evidence type="ECO:0000256" key="1">
    <source>
        <dbReference type="SAM" id="Coils"/>
    </source>
</evidence>